<organism evidence="5 6">
    <name type="scientific">Antiquaquibacter soli</name>
    <dbReference type="NCBI Taxonomy" id="3064523"/>
    <lineage>
        <taxon>Bacteria</taxon>
        <taxon>Bacillati</taxon>
        <taxon>Actinomycetota</taxon>
        <taxon>Actinomycetes</taxon>
        <taxon>Micrococcales</taxon>
        <taxon>Microbacteriaceae</taxon>
        <taxon>Antiquaquibacter</taxon>
    </lineage>
</organism>
<evidence type="ECO:0000313" key="6">
    <source>
        <dbReference type="Proteomes" id="UP001241072"/>
    </source>
</evidence>
<dbReference type="InterPro" id="IPR025645">
    <property type="entry name" value="DUF4349"/>
</dbReference>
<sequence length="326" mass="33872">MRRILILPTALVLSALALTGCAAGGGDYSSSDSAGGVTAPQAMDNESIATEDGTRADSADRQVIVTGWMTVTVEEPLEAAVEAVRIAESVGGRVDGRQEYAPVDGDKGSATLTLRLPAEGLSATLDKLKELGDVQEVSLNSTDVTMATQDLDARITALSASIDRLLALLEKSTDIDTLISLETAISDRQAQLESLEAERRYYADQVALSTVTLNLVSVADAPVEEPVTFWDGLVAGWTAFVAFFAGLLVVLGALIPWLVLAGIITAIILLLVRASARRKERAATAAAAPVVAESGPAVEAEPAAAAEPAAPAPAPRTRKSPAKKSE</sequence>
<comment type="caution">
    <text evidence="5">The sequence shown here is derived from an EMBL/GenBank/DDBJ whole genome shotgun (WGS) entry which is preliminary data.</text>
</comment>
<keyword evidence="2" id="KW-0812">Transmembrane</keyword>
<feature type="domain" description="DUF4349" evidence="4">
    <location>
        <begin position="61"/>
        <end position="268"/>
    </location>
</feature>
<feature type="region of interest" description="Disordered" evidence="1">
    <location>
        <begin position="286"/>
        <end position="326"/>
    </location>
</feature>
<feature type="signal peptide" evidence="3">
    <location>
        <begin position="1"/>
        <end position="22"/>
    </location>
</feature>
<keyword evidence="3" id="KW-0732">Signal</keyword>
<evidence type="ECO:0000256" key="1">
    <source>
        <dbReference type="SAM" id="MobiDB-lite"/>
    </source>
</evidence>
<keyword evidence="2" id="KW-1133">Transmembrane helix</keyword>
<feature type="transmembrane region" description="Helical" evidence="2">
    <location>
        <begin position="239"/>
        <end position="272"/>
    </location>
</feature>
<dbReference type="EMBL" id="JAUQUB010000007">
    <property type="protein sequence ID" value="MDO7883614.1"/>
    <property type="molecule type" value="Genomic_DNA"/>
</dbReference>
<dbReference type="RefSeq" id="WP_305004042.1">
    <property type="nucleotide sequence ID" value="NZ_JAUQUB010000007.1"/>
</dbReference>
<name>A0ABT9BSK9_9MICO</name>
<feature type="compositionally biased region" description="Low complexity" evidence="1">
    <location>
        <begin position="286"/>
        <end position="309"/>
    </location>
</feature>
<proteinExistence type="predicted"/>
<keyword evidence="2" id="KW-0472">Membrane</keyword>
<dbReference type="Proteomes" id="UP001241072">
    <property type="component" value="Unassembled WGS sequence"/>
</dbReference>
<feature type="chain" id="PRO_5045173307" evidence="3">
    <location>
        <begin position="23"/>
        <end position="326"/>
    </location>
</feature>
<evidence type="ECO:0000313" key="5">
    <source>
        <dbReference type="EMBL" id="MDO7883614.1"/>
    </source>
</evidence>
<dbReference type="PROSITE" id="PS51257">
    <property type="entry name" value="PROKAR_LIPOPROTEIN"/>
    <property type="match status" value="1"/>
</dbReference>
<dbReference type="Pfam" id="PF14257">
    <property type="entry name" value="DUF4349"/>
    <property type="match status" value="1"/>
</dbReference>
<evidence type="ECO:0000256" key="3">
    <source>
        <dbReference type="SAM" id="SignalP"/>
    </source>
</evidence>
<evidence type="ECO:0000256" key="2">
    <source>
        <dbReference type="SAM" id="Phobius"/>
    </source>
</evidence>
<protein>
    <submittedName>
        <fullName evidence="5">DUF4349 domain-containing protein</fullName>
    </submittedName>
</protein>
<keyword evidence="6" id="KW-1185">Reference proteome</keyword>
<gene>
    <name evidence="5" type="ORF">Q5716_15375</name>
</gene>
<evidence type="ECO:0000259" key="4">
    <source>
        <dbReference type="Pfam" id="PF14257"/>
    </source>
</evidence>
<accession>A0ABT9BSK9</accession>
<reference evidence="5 6" key="1">
    <citation type="submission" date="2023-07" db="EMBL/GenBank/DDBJ databases">
        <title>Protaetiibacter sp. nov WY-16 isolated from soil.</title>
        <authorList>
            <person name="Liu B."/>
            <person name="Wan Y."/>
        </authorList>
    </citation>
    <scope>NUCLEOTIDE SEQUENCE [LARGE SCALE GENOMIC DNA]</scope>
    <source>
        <strain evidence="5 6">WY-16</strain>
    </source>
</reference>
<feature type="compositionally biased region" description="Basic residues" evidence="1">
    <location>
        <begin position="316"/>
        <end position="326"/>
    </location>
</feature>